<organism evidence="2 3">
    <name type="scientific">Thermogutta terrifontis</name>
    <dbReference type="NCBI Taxonomy" id="1331910"/>
    <lineage>
        <taxon>Bacteria</taxon>
        <taxon>Pseudomonadati</taxon>
        <taxon>Planctomycetota</taxon>
        <taxon>Planctomycetia</taxon>
        <taxon>Pirellulales</taxon>
        <taxon>Thermoguttaceae</taxon>
        <taxon>Thermogutta</taxon>
    </lineage>
</organism>
<gene>
    <name evidence="2" type="ORF">THTE_0308</name>
</gene>
<dbReference type="KEGG" id="ttf:THTE_0308"/>
<dbReference type="AlphaFoldDB" id="A0A286RAD3"/>
<dbReference type="Proteomes" id="UP000215086">
    <property type="component" value="Chromosome"/>
</dbReference>
<sequence length="38" mass="3957">MIGQADDPSLGTGPDKQVPPNDVPSERRGTLVVPGARE</sequence>
<name>A0A286RAD3_9BACT</name>
<keyword evidence="3" id="KW-1185">Reference proteome</keyword>
<reference evidence="2 3" key="1">
    <citation type="journal article" name="Front. Microbiol.">
        <title>Sugar Metabolism of the First Thermophilic Planctomycete Thermogutta terrifontis: Comparative Genomic and Transcriptomic Approaches.</title>
        <authorList>
            <person name="Elcheninov A.G."/>
            <person name="Menzel P."/>
            <person name="Gudbergsdottir S.R."/>
            <person name="Slesarev A.I."/>
            <person name="Kadnikov V.V."/>
            <person name="Krogh A."/>
            <person name="Bonch-Osmolovskaya E.A."/>
            <person name="Peng X."/>
            <person name="Kublanov I.V."/>
        </authorList>
    </citation>
    <scope>NUCLEOTIDE SEQUENCE [LARGE SCALE GENOMIC DNA]</scope>
    <source>
        <strain evidence="2 3">R1</strain>
    </source>
</reference>
<evidence type="ECO:0000256" key="1">
    <source>
        <dbReference type="SAM" id="MobiDB-lite"/>
    </source>
</evidence>
<dbReference type="EMBL" id="CP018477">
    <property type="protein sequence ID" value="ASV72910.1"/>
    <property type="molecule type" value="Genomic_DNA"/>
</dbReference>
<feature type="region of interest" description="Disordered" evidence="1">
    <location>
        <begin position="1"/>
        <end position="38"/>
    </location>
</feature>
<evidence type="ECO:0000313" key="3">
    <source>
        <dbReference type="Proteomes" id="UP000215086"/>
    </source>
</evidence>
<protein>
    <submittedName>
        <fullName evidence="2">Uncharacterized protein</fullName>
    </submittedName>
</protein>
<accession>A0A286RAD3</accession>
<proteinExistence type="predicted"/>
<evidence type="ECO:0000313" key="2">
    <source>
        <dbReference type="EMBL" id="ASV72910.1"/>
    </source>
</evidence>